<dbReference type="Proteomes" id="UP000325516">
    <property type="component" value="Chromosome"/>
</dbReference>
<accession>A0A5J6L4F0</accession>
<feature type="transmembrane region" description="Helical" evidence="1">
    <location>
        <begin position="114"/>
        <end position="137"/>
    </location>
</feature>
<dbReference type="RefSeq" id="WP_150924935.1">
    <property type="nucleotide sequence ID" value="NZ_CP044232.1"/>
</dbReference>
<dbReference type="EMBL" id="CP044232">
    <property type="protein sequence ID" value="QEW03489.1"/>
    <property type="molecule type" value="Genomic_DNA"/>
</dbReference>
<sequence length="170" mass="17672">MSVPHDVAVPATTSEMIPGAAVIARIRRLIYVAVSAGVLYCVFSGGTKGGCAGGITGNGEFLDADGALTGVAPSCVSLSLRPSPVMVIIFTGMVLFALRRVLRRADDEASAIRIIDRTAVSVIVVAVASVVIAQVWFSLIPLYGIDGSGTYIWPFPFATVDLVTSPMTPS</sequence>
<evidence type="ECO:0000313" key="2">
    <source>
        <dbReference type="EMBL" id="QEW03489.1"/>
    </source>
</evidence>
<evidence type="ECO:0000313" key="3">
    <source>
        <dbReference type="Proteomes" id="UP000325516"/>
    </source>
</evidence>
<organism evidence="2 3">
    <name type="scientific">Microbacterium lushaniae</name>
    <dbReference type="NCBI Taxonomy" id="2614639"/>
    <lineage>
        <taxon>Bacteria</taxon>
        <taxon>Bacillati</taxon>
        <taxon>Actinomycetota</taxon>
        <taxon>Actinomycetes</taxon>
        <taxon>Micrococcales</taxon>
        <taxon>Microbacteriaceae</taxon>
        <taxon>Microbacterium</taxon>
    </lineage>
</organism>
<keyword evidence="3" id="KW-1185">Reference proteome</keyword>
<evidence type="ECO:0000256" key="1">
    <source>
        <dbReference type="SAM" id="Phobius"/>
    </source>
</evidence>
<keyword evidence="1" id="KW-0812">Transmembrane</keyword>
<keyword evidence="1" id="KW-1133">Transmembrane helix</keyword>
<dbReference type="AlphaFoldDB" id="A0A5J6L4F0"/>
<gene>
    <name evidence="2" type="ORF">F6J85_10505</name>
</gene>
<evidence type="ECO:0008006" key="4">
    <source>
        <dbReference type="Google" id="ProtNLM"/>
    </source>
</evidence>
<feature type="transmembrane region" description="Helical" evidence="1">
    <location>
        <begin position="83"/>
        <end position="102"/>
    </location>
</feature>
<keyword evidence="1" id="KW-0472">Membrane</keyword>
<reference evidence="3" key="1">
    <citation type="submission" date="2019-09" db="EMBL/GenBank/DDBJ databases">
        <title>Mumia zhuanghuii sp. nov. isolated from the intestinal contents of plateau pika (Ochotona curzoniae) in the Qinghai-Tibet plateau of China.</title>
        <authorList>
            <person name="Tian Z."/>
        </authorList>
    </citation>
    <scope>NUCLEOTIDE SEQUENCE [LARGE SCALE GENOMIC DNA]</scope>
    <source>
        <strain evidence="3">L-031</strain>
    </source>
</reference>
<protein>
    <recommendedName>
        <fullName evidence="4">Cell division protein FtsK</fullName>
    </recommendedName>
</protein>
<dbReference type="KEGG" id="mlz:F6J85_10505"/>
<proteinExistence type="predicted"/>
<name>A0A5J6L4F0_9MICO</name>